<dbReference type="EMBL" id="JBBWWR010000012">
    <property type="protein sequence ID" value="KAK8958908.1"/>
    <property type="molecule type" value="Genomic_DNA"/>
</dbReference>
<feature type="region of interest" description="Disordered" evidence="1">
    <location>
        <begin position="107"/>
        <end position="167"/>
    </location>
</feature>
<comment type="caution">
    <text evidence="2">The sequence shown here is derived from an EMBL/GenBank/DDBJ whole genome shotgun (WGS) entry which is preliminary data.</text>
</comment>
<reference evidence="2 3" key="1">
    <citation type="journal article" date="2022" name="Nat. Plants">
        <title>Genomes of leafy and leafless Platanthera orchids illuminate the evolution of mycoheterotrophy.</title>
        <authorList>
            <person name="Li M.H."/>
            <person name="Liu K.W."/>
            <person name="Li Z."/>
            <person name="Lu H.C."/>
            <person name="Ye Q.L."/>
            <person name="Zhang D."/>
            <person name="Wang J.Y."/>
            <person name="Li Y.F."/>
            <person name="Zhong Z.M."/>
            <person name="Liu X."/>
            <person name="Yu X."/>
            <person name="Liu D.K."/>
            <person name="Tu X.D."/>
            <person name="Liu B."/>
            <person name="Hao Y."/>
            <person name="Liao X.Y."/>
            <person name="Jiang Y.T."/>
            <person name="Sun W.H."/>
            <person name="Chen J."/>
            <person name="Chen Y.Q."/>
            <person name="Ai Y."/>
            <person name="Zhai J.W."/>
            <person name="Wu S.S."/>
            <person name="Zhou Z."/>
            <person name="Hsiao Y.Y."/>
            <person name="Wu W.L."/>
            <person name="Chen Y.Y."/>
            <person name="Lin Y.F."/>
            <person name="Hsu J.L."/>
            <person name="Li C.Y."/>
            <person name="Wang Z.W."/>
            <person name="Zhao X."/>
            <person name="Zhong W.Y."/>
            <person name="Ma X.K."/>
            <person name="Ma L."/>
            <person name="Huang J."/>
            <person name="Chen G.Z."/>
            <person name="Huang M.Z."/>
            <person name="Huang L."/>
            <person name="Peng D.H."/>
            <person name="Luo Y.B."/>
            <person name="Zou S.Q."/>
            <person name="Chen S.P."/>
            <person name="Lan S."/>
            <person name="Tsai W.C."/>
            <person name="Van de Peer Y."/>
            <person name="Liu Z.J."/>
        </authorList>
    </citation>
    <scope>NUCLEOTIDE SEQUENCE [LARGE SCALE GENOMIC DNA]</scope>
    <source>
        <strain evidence="2">Lor288</strain>
    </source>
</reference>
<feature type="compositionally biased region" description="Polar residues" evidence="1">
    <location>
        <begin position="107"/>
        <end position="122"/>
    </location>
</feature>
<evidence type="ECO:0000256" key="1">
    <source>
        <dbReference type="SAM" id="MobiDB-lite"/>
    </source>
</evidence>
<name>A0ABR2M4D1_9ASPA</name>
<protein>
    <submittedName>
        <fullName evidence="2">Uncharacterized protein</fullName>
    </submittedName>
</protein>
<gene>
    <name evidence="2" type="ORF">KSP40_PGU008610</name>
</gene>
<dbReference type="Proteomes" id="UP001412067">
    <property type="component" value="Unassembled WGS sequence"/>
</dbReference>
<organism evidence="2 3">
    <name type="scientific">Platanthera guangdongensis</name>
    <dbReference type="NCBI Taxonomy" id="2320717"/>
    <lineage>
        <taxon>Eukaryota</taxon>
        <taxon>Viridiplantae</taxon>
        <taxon>Streptophyta</taxon>
        <taxon>Embryophyta</taxon>
        <taxon>Tracheophyta</taxon>
        <taxon>Spermatophyta</taxon>
        <taxon>Magnoliopsida</taxon>
        <taxon>Liliopsida</taxon>
        <taxon>Asparagales</taxon>
        <taxon>Orchidaceae</taxon>
        <taxon>Orchidoideae</taxon>
        <taxon>Orchideae</taxon>
        <taxon>Orchidinae</taxon>
        <taxon>Platanthera</taxon>
    </lineage>
</organism>
<evidence type="ECO:0000313" key="3">
    <source>
        <dbReference type="Proteomes" id="UP001412067"/>
    </source>
</evidence>
<proteinExistence type="predicted"/>
<accession>A0ABR2M4D1</accession>
<sequence length="255" mass="27592">MRLGPLIVQCFPLQESANSTTRSDLQVSPRGGGLWSPSVEAAQRGRPPCCPRDGGLLPPEQQTPANLIQKKRLLRFAKSNSGTHSMYHPYVLTLIFLLQESRQETSSLESANSTTGATSKSAQGAAVSYRRPSRPPNGGDSPCAEEATASCRPKTNSHVSSPAKVNPAKATRAPMLHLHAPWQSILSYRTARKDCLVLPCKLLSISPRMRLNSPQPLFHRDSSLILFEASLRDSEAFGPSLSRHAVLILASSSSS</sequence>
<keyword evidence="3" id="KW-1185">Reference proteome</keyword>
<evidence type="ECO:0000313" key="2">
    <source>
        <dbReference type="EMBL" id="KAK8958908.1"/>
    </source>
</evidence>